<feature type="compositionally biased region" description="Basic residues" evidence="1">
    <location>
        <begin position="102"/>
        <end position="113"/>
    </location>
</feature>
<proteinExistence type="predicted"/>
<organism evidence="3 4">
    <name type="scientific">Cinnamomum micranthum f. kanehirae</name>
    <dbReference type="NCBI Taxonomy" id="337451"/>
    <lineage>
        <taxon>Eukaryota</taxon>
        <taxon>Viridiplantae</taxon>
        <taxon>Streptophyta</taxon>
        <taxon>Embryophyta</taxon>
        <taxon>Tracheophyta</taxon>
        <taxon>Spermatophyta</taxon>
        <taxon>Magnoliopsida</taxon>
        <taxon>Magnoliidae</taxon>
        <taxon>Laurales</taxon>
        <taxon>Lauraceae</taxon>
        <taxon>Cinnamomum</taxon>
    </lineage>
</organism>
<feature type="compositionally biased region" description="Basic and acidic residues" evidence="1">
    <location>
        <begin position="79"/>
        <end position="91"/>
    </location>
</feature>
<dbReference type="STRING" id="337451.A0A443P6Y5"/>
<dbReference type="PANTHER" id="PTHR38937:SF2">
    <property type="entry name" value="MEMBRANE PROTEIN OF ER BODY-LIKE PROTEIN ISOFORM X1"/>
    <property type="match status" value="1"/>
</dbReference>
<keyword evidence="2" id="KW-1133">Transmembrane helix</keyword>
<evidence type="ECO:0000313" key="3">
    <source>
        <dbReference type="EMBL" id="RWR86554.1"/>
    </source>
</evidence>
<dbReference type="AlphaFoldDB" id="A0A443P6Y5"/>
<feature type="region of interest" description="Disordered" evidence="1">
    <location>
        <begin position="79"/>
        <end position="127"/>
    </location>
</feature>
<evidence type="ECO:0000256" key="1">
    <source>
        <dbReference type="SAM" id="MobiDB-lite"/>
    </source>
</evidence>
<accession>A0A443P6Y5</accession>
<feature type="region of interest" description="Disordered" evidence="1">
    <location>
        <begin position="183"/>
        <end position="218"/>
    </location>
</feature>
<dbReference type="InterPro" id="IPR052843">
    <property type="entry name" value="ER_body_metal_sequester"/>
</dbReference>
<dbReference type="CDD" id="cd01059">
    <property type="entry name" value="CCC1_like"/>
    <property type="match status" value="1"/>
</dbReference>
<feature type="region of interest" description="Disordered" evidence="1">
    <location>
        <begin position="1"/>
        <end position="46"/>
    </location>
</feature>
<comment type="caution">
    <text evidence="3">The sequence shown here is derived from an EMBL/GenBank/DDBJ whole genome shotgun (WGS) entry which is preliminary data.</text>
</comment>
<keyword evidence="2" id="KW-0472">Membrane</keyword>
<protein>
    <submittedName>
        <fullName evidence="3">VIT1 domain-containing protein</fullName>
    </submittedName>
</protein>
<feature type="transmembrane region" description="Helical" evidence="2">
    <location>
        <begin position="826"/>
        <end position="848"/>
    </location>
</feature>
<keyword evidence="4" id="KW-1185">Reference proteome</keyword>
<dbReference type="Proteomes" id="UP000283530">
    <property type="component" value="Unassembled WGS sequence"/>
</dbReference>
<name>A0A443P6Y5_9MAGN</name>
<dbReference type="PANTHER" id="PTHR38937">
    <property type="entry name" value="MEMBRANE PROTEIN OF ER BODY-LIKE PROTEIN"/>
    <property type="match status" value="1"/>
</dbReference>
<feature type="transmembrane region" description="Helical" evidence="2">
    <location>
        <begin position="860"/>
        <end position="880"/>
    </location>
</feature>
<sequence length="950" mass="103185">MEADIASEGEEECGTLKLRSRNGKTRNPPPHEAAAETETGGELESFVYLDRDEDTKSTGEITVTKSSAGSLFIGEEKLGNNEMDFESKSRENQNAGNYSSPKHAKAKSQKHAKGQCENGSAESDPAMDMSGAVVNGGLVNLNKTVVEMDVEKVLEEQDTHDLYCPNCNSCITKRVILRKRKRTLQDPQVDSKREKTQPLLHPDMEASPDTTVANDPSHETEPDVFRCLSCFNFFIPTATGFKLFPTFGRNNEGETLQSSLRVPVKNLSCISSILELFTGKITGNEPGNDTIHSDKEEIEQHLIQSQHLDESEALLNQTARTASMKGFHLPGRLSLVGDRIDDATKNSLPDKQSSLVLLTPGSSLLQEAQIGNGDKLVNEVEQTNSGKSTAQDTEGEKVNLLNPSLYLYETYQYDKNDEISLIPTGQAPKNIHVDGGKQVREDIEHIPPKDEANALIMSKPEGLLIADGQLGIGGNFMCEPKEHVAGVDAGNNGTQIESNEVNSTYLGSTFSDENGTASLIPSAQLHQNLKINSGSEVKDPENKPLEDDKNIVILTNPEAFQHADAQVDSGENLVEAPKRVVSVLAYPGSETMQSDENNGLSLLPPLPHPGEIWPDERNGAYSTDQIGHLLEKPRVAGGKLMDDPEAKPLEDENTNLILSKPEALVSGERKFDAGEILEEATNNNLAVADIIQPVKGTVKPETLVSSQSKENVPAMATPGLLLETCIDIGKQRVDGAIAREWDILKSIVYGGLIESILSLGLVSSAAGADATTLKIVGLGVANLISGLFVIVHNLRELKNDPHSSMDQGGKLDRYQATLGRKESFRLHATVAVLSYILFGLLPPVIYGFSFRKSDNKEYKLIAVAAASLLCITLLAVGKAHVREASKRYMKTVLYYVGIGLMASGLSYVAGELLKSLLDKLGWFDSRTAAPVSSNFGFLEMEAMKSKWAFH</sequence>
<gene>
    <name evidence="3" type="ORF">CKAN_01545800</name>
</gene>
<feature type="transmembrane region" description="Helical" evidence="2">
    <location>
        <begin position="892"/>
        <end position="910"/>
    </location>
</feature>
<feature type="compositionally biased region" description="Acidic residues" evidence="1">
    <location>
        <begin position="1"/>
        <end position="13"/>
    </location>
</feature>
<evidence type="ECO:0000256" key="2">
    <source>
        <dbReference type="SAM" id="Phobius"/>
    </source>
</evidence>
<feature type="transmembrane region" description="Helical" evidence="2">
    <location>
        <begin position="775"/>
        <end position="794"/>
    </location>
</feature>
<dbReference type="EMBL" id="QPKB01000006">
    <property type="protein sequence ID" value="RWR86554.1"/>
    <property type="molecule type" value="Genomic_DNA"/>
</dbReference>
<dbReference type="OrthoDB" id="1924921at2759"/>
<keyword evidence="2" id="KW-0812">Transmembrane</keyword>
<evidence type="ECO:0000313" key="4">
    <source>
        <dbReference type="Proteomes" id="UP000283530"/>
    </source>
</evidence>
<reference evidence="3 4" key="1">
    <citation type="journal article" date="2019" name="Nat. Plants">
        <title>Stout camphor tree genome fills gaps in understanding of flowering plant genome evolution.</title>
        <authorList>
            <person name="Chaw S.M."/>
            <person name="Liu Y.C."/>
            <person name="Wu Y.W."/>
            <person name="Wang H.Y."/>
            <person name="Lin C.I."/>
            <person name="Wu C.S."/>
            <person name="Ke H.M."/>
            <person name="Chang L.Y."/>
            <person name="Hsu C.Y."/>
            <person name="Yang H.T."/>
            <person name="Sudianto E."/>
            <person name="Hsu M.H."/>
            <person name="Wu K.P."/>
            <person name="Wang L.N."/>
            <person name="Leebens-Mack J.H."/>
            <person name="Tsai I.J."/>
        </authorList>
    </citation>
    <scope>NUCLEOTIDE SEQUENCE [LARGE SCALE GENOMIC DNA]</scope>
    <source>
        <strain evidence="4">cv. Chaw 1501</strain>
        <tissue evidence="3">Young leaves</tissue>
    </source>
</reference>